<organism evidence="2 3">
    <name type="scientific">Actinomadura physcomitrii</name>
    <dbReference type="NCBI Taxonomy" id="2650748"/>
    <lineage>
        <taxon>Bacteria</taxon>
        <taxon>Bacillati</taxon>
        <taxon>Actinomycetota</taxon>
        <taxon>Actinomycetes</taxon>
        <taxon>Streptosporangiales</taxon>
        <taxon>Thermomonosporaceae</taxon>
        <taxon>Actinomadura</taxon>
    </lineage>
</organism>
<protein>
    <recommendedName>
        <fullName evidence="1">VOC domain-containing protein</fullName>
    </recommendedName>
</protein>
<dbReference type="RefSeq" id="WP_151598461.1">
    <property type="nucleotide sequence ID" value="NZ_WBMS02000045.1"/>
</dbReference>
<dbReference type="Proteomes" id="UP000462055">
    <property type="component" value="Unassembled WGS sequence"/>
</dbReference>
<reference evidence="2" key="1">
    <citation type="submission" date="2019-12" db="EMBL/GenBank/DDBJ databases">
        <title>Actinomadura physcomitrii sp. nov., a novel actinomycete isolated from moss [Physcomitrium sphaericum (Ludw) Fuernr].</title>
        <authorList>
            <person name="Zhuang X."/>
        </authorList>
    </citation>
    <scope>NUCLEOTIDE SEQUENCE [LARGE SCALE GENOMIC DNA]</scope>
    <source>
        <strain evidence="2">LD22</strain>
    </source>
</reference>
<proteinExistence type="predicted"/>
<evidence type="ECO:0000259" key="1">
    <source>
        <dbReference type="PROSITE" id="PS51819"/>
    </source>
</evidence>
<dbReference type="InterPro" id="IPR029068">
    <property type="entry name" value="Glyas_Bleomycin-R_OHBP_Dase"/>
</dbReference>
<dbReference type="InterPro" id="IPR041581">
    <property type="entry name" value="Glyoxalase_6"/>
</dbReference>
<accession>A0A6I4MUS2</accession>
<sequence length="262" mass="28428">MAQTSDYAPGMPTWAELSTPDLEASKRFYSALFGWSYLTVAAESLGDYEMCTLGGTQGPQIASMQAMADDTLPPSWTCFFRTADVAATVSAVRSAGGRALTDPVQVAQMGRLAMFADPEGASFAVWQPYEYKGAEATGEPATMCWVELACRDIEQARSFYRAVFNWRAVDHRHNVPAYTVFKLVDEAVAGMIRIEDSWPAHQTPHWIPYFAVADCDASAALAADFGARIHVSPSDIPPGRIAAMTDPVGARLVIITLAGHHE</sequence>
<dbReference type="InterPro" id="IPR052164">
    <property type="entry name" value="Anthracycline_SecMetBiosynth"/>
</dbReference>
<dbReference type="SUPFAM" id="SSF54593">
    <property type="entry name" value="Glyoxalase/Bleomycin resistance protein/Dihydroxybiphenyl dioxygenase"/>
    <property type="match status" value="2"/>
</dbReference>
<dbReference type="InterPro" id="IPR004360">
    <property type="entry name" value="Glyas_Fos-R_dOase_dom"/>
</dbReference>
<evidence type="ECO:0000313" key="2">
    <source>
        <dbReference type="EMBL" id="MWA06056.1"/>
    </source>
</evidence>
<dbReference type="Pfam" id="PF00903">
    <property type="entry name" value="Glyoxalase"/>
    <property type="match status" value="1"/>
</dbReference>
<dbReference type="PROSITE" id="PS51819">
    <property type="entry name" value="VOC"/>
    <property type="match status" value="2"/>
</dbReference>
<comment type="caution">
    <text evidence="2">The sequence shown here is derived from an EMBL/GenBank/DDBJ whole genome shotgun (WGS) entry which is preliminary data.</text>
</comment>
<dbReference type="PANTHER" id="PTHR33993">
    <property type="entry name" value="GLYOXALASE-RELATED"/>
    <property type="match status" value="1"/>
</dbReference>
<evidence type="ECO:0000313" key="3">
    <source>
        <dbReference type="Proteomes" id="UP000462055"/>
    </source>
</evidence>
<dbReference type="CDD" id="cd07247">
    <property type="entry name" value="SgaA_N_like"/>
    <property type="match status" value="2"/>
</dbReference>
<dbReference type="Gene3D" id="3.10.180.10">
    <property type="entry name" value="2,3-Dihydroxybiphenyl 1,2-Dioxygenase, domain 1"/>
    <property type="match status" value="2"/>
</dbReference>
<dbReference type="InterPro" id="IPR037523">
    <property type="entry name" value="VOC_core"/>
</dbReference>
<keyword evidence="3" id="KW-1185">Reference proteome</keyword>
<feature type="domain" description="VOC" evidence="1">
    <location>
        <begin position="11"/>
        <end position="128"/>
    </location>
</feature>
<dbReference type="Pfam" id="PF18029">
    <property type="entry name" value="Glyoxalase_6"/>
    <property type="match status" value="1"/>
</dbReference>
<dbReference type="PANTHER" id="PTHR33993:SF14">
    <property type="entry name" value="GB|AAF24581.1"/>
    <property type="match status" value="1"/>
</dbReference>
<feature type="domain" description="VOC" evidence="1">
    <location>
        <begin position="142"/>
        <end position="257"/>
    </location>
</feature>
<name>A0A6I4MUS2_9ACTN</name>
<gene>
    <name evidence="2" type="ORF">F8568_038050</name>
</gene>
<dbReference type="EMBL" id="WBMS02000045">
    <property type="protein sequence ID" value="MWA06056.1"/>
    <property type="molecule type" value="Genomic_DNA"/>
</dbReference>
<dbReference type="AlphaFoldDB" id="A0A6I4MUS2"/>